<dbReference type="KEGG" id="nre:BES08_05815"/>
<organism evidence="1 2">
    <name type="scientific">Novosphingobium resinovorum</name>
    <dbReference type="NCBI Taxonomy" id="158500"/>
    <lineage>
        <taxon>Bacteria</taxon>
        <taxon>Pseudomonadati</taxon>
        <taxon>Pseudomonadota</taxon>
        <taxon>Alphaproteobacteria</taxon>
        <taxon>Sphingomonadales</taxon>
        <taxon>Sphingomonadaceae</taxon>
        <taxon>Novosphingobium</taxon>
    </lineage>
</organism>
<dbReference type="EMBL" id="CP017075">
    <property type="protein sequence ID" value="AOR76331.1"/>
    <property type="molecule type" value="Genomic_DNA"/>
</dbReference>
<accession>A0A1D8A2H1</accession>
<sequence length="89" mass="9872">MRVKVTERDLRHGANSVRFGNAILACEGYAPSCSDQGRCAMDGRCFASAPHLVAARMIESLIPKDGRAGMHYAYLRQAAQNLREKRVHL</sequence>
<proteinExistence type="predicted"/>
<dbReference type="RefSeq" id="WP_069707787.1">
    <property type="nucleotide sequence ID" value="NZ_CP017075.1"/>
</dbReference>
<gene>
    <name evidence="1" type="ORF">BES08_05815</name>
</gene>
<evidence type="ECO:0000313" key="2">
    <source>
        <dbReference type="Proteomes" id="UP000094626"/>
    </source>
</evidence>
<name>A0A1D8A2H1_9SPHN</name>
<keyword evidence="2" id="KW-1185">Reference proteome</keyword>
<reference evidence="2" key="1">
    <citation type="journal article" date="2017" name="J. Biotechnol.">
        <title>Complete genome sequence of Novosphingobium resinovorum SA1, a versatile xenobiotic-degrading bacterium capable of utilizing sulfanilic acid.</title>
        <authorList>
            <person name="Hegedus B."/>
            <person name="Kos P.B."/>
            <person name="Balint B."/>
            <person name="Maroti G."/>
            <person name="Gan H.M."/>
            <person name="Perei K."/>
            <person name="Rakhely G."/>
        </authorList>
    </citation>
    <scope>NUCLEOTIDE SEQUENCE [LARGE SCALE GENOMIC DNA]</scope>
    <source>
        <strain evidence="2">SA1</strain>
    </source>
</reference>
<dbReference type="AlphaFoldDB" id="A0A1D8A2H1"/>
<protein>
    <submittedName>
        <fullName evidence="1">Uncharacterized protein</fullName>
    </submittedName>
</protein>
<dbReference type="Proteomes" id="UP000094626">
    <property type="component" value="Chromosome"/>
</dbReference>
<evidence type="ECO:0000313" key="1">
    <source>
        <dbReference type="EMBL" id="AOR76331.1"/>
    </source>
</evidence>
<dbReference type="OrthoDB" id="7509993at2"/>